<keyword evidence="8" id="KW-0472">Membrane</keyword>
<comment type="similarity">
    <text evidence="1">Belongs to the ABC transporter superfamily.</text>
</comment>
<keyword evidence="5 12" id="KW-0067">ATP-binding</keyword>
<evidence type="ECO:0000256" key="3">
    <source>
        <dbReference type="ARBA" id="ARBA00022475"/>
    </source>
</evidence>
<dbReference type="PROSITE" id="PS50893">
    <property type="entry name" value="ABC_TRANSPORTER_2"/>
    <property type="match status" value="1"/>
</dbReference>
<evidence type="ECO:0000256" key="5">
    <source>
        <dbReference type="ARBA" id="ARBA00022840"/>
    </source>
</evidence>
<proteinExistence type="inferred from homology"/>
<dbReference type="GO" id="GO:0005524">
    <property type="term" value="F:ATP binding"/>
    <property type="evidence" value="ECO:0007669"/>
    <property type="project" value="UniProtKB-KW"/>
</dbReference>
<dbReference type="CDD" id="cd03258">
    <property type="entry name" value="ABC_MetN_methionine_transporter"/>
    <property type="match status" value="1"/>
</dbReference>
<evidence type="ECO:0000256" key="10">
    <source>
        <dbReference type="ARBA" id="ARBA00063837"/>
    </source>
</evidence>
<evidence type="ECO:0000256" key="8">
    <source>
        <dbReference type="ARBA" id="ARBA00023136"/>
    </source>
</evidence>
<evidence type="ECO:0000259" key="11">
    <source>
        <dbReference type="PROSITE" id="PS50893"/>
    </source>
</evidence>
<dbReference type="GO" id="GO:0016887">
    <property type="term" value="F:ATP hydrolysis activity"/>
    <property type="evidence" value="ECO:0007669"/>
    <property type="project" value="InterPro"/>
</dbReference>
<dbReference type="PANTHER" id="PTHR43166">
    <property type="entry name" value="AMINO ACID IMPORT ATP-BINDING PROTEIN"/>
    <property type="match status" value="1"/>
</dbReference>
<evidence type="ECO:0000256" key="9">
    <source>
        <dbReference type="ARBA" id="ARBA00054718"/>
    </source>
</evidence>
<dbReference type="InterPro" id="IPR027417">
    <property type="entry name" value="P-loop_NTPase"/>
</dbReference>
<gene>
    <name evidence="12" type="ORF">AAFP32_12795</name>
</gene>
<keyword evidence="2" id="KW-0813">Transport</keyword>
<dbReference type="KEGG" id="bkr:AAFP32_12795"/>
<dbReference type="SMART" id="SM00382">
    <property type="entry name" value="AAA"/>
    <property type="match status" value="1"/>
</dbReference>
<dbReference type="InterPro" id="IPR041701">
    <property type="entry name" value="MetN_ABC"/>
</dbReference>
<organism evidence="12">
    <name type="scientific">Brevibacterium koreense</name>
    <dbReference type="NCBI Taxonomy" id="3140787"/>
    <lineage>
        <taxon>Bacteria</taxon>
        <taxon>Bacillati</taxon>
        <taxon>Actinomycetota</taxon>
        <taxon>Actinomycetes</taxon>
        <taxon>Micrococcales</taxon>
        <taxon>Brevibacteriaceae</taxon>
        <taxon>Brevibacterium</taxon>
    </lineage>
</organism>
<dbReference type="PANTHER" id="PTHR43166:SF30">
    <property type="entry name" value="METHIONINE IMPORT ATP-BINDING PROTEIN METN"/>
    <property type="match status" value="1"/>
</dbReference>
<dbReference type="RefSeq" id="WP_350269453.1">
    <property type="nucleotide sequence ID" value="NZ_CP158281.1"/>
</dbReference>
<dbReference type="FunFam" id="3.40.50.300:FF:000056">
    <property type="entry name" value="Cell division ATP-binding protein FtsE"/>
    <property type="match status" value="1"/>
</dbReference>
<keyword evidence="6" id="KW-1278">Translocase</keyword>
<dbReference type="PROSITE" id="PS00211">
    <property type="entry name" value="ABC_TRANSPORTER_1"/>
    <property type="match status" value="1"/>
</dbReference>
<name>A0AAU7UIM2_9MICO</name>
<dbReference type="Pfam" id="PF00005">
    <property type="entry name" value="ABC_tran"/>
    <property type="match status" value="1"/>
</dbReference>
<comment type="function">
    <text evidence="9">Part of the ABC transporter FtsEX involved in cellular division. Has ATPase activity.</text>
</comment>
<dbReference type="Gene3D" id="3.40.50.300">
    <property type="entry name" value="P-loop containing nucleotide triphosphate hydrolases"/>
    <property type="match status" value="1"/>
</dbReference>
<dbReference type="AlphaFoldDB" id="A0AAU7UIM2"/>
<dbReference type="InterPro" id="IPR017871">
    <property type="entry name" value="ABC_transporter-like_CS"/>
</dbReference>
<feature type="domain" description="ABC transporter" evidence="11">
    <location>
        <begin position="2"/>
        <end position="237"/>
    </location>
</feature>
<keyword evidence="4" id="KW-0547">Nucleotide-binding</keyword>
<dbReference type="SUPFAM" id="SSF52540">
    <property type="entry name" value="P-loop containing nucleoside triphosphate hydrolases"/>
    <property type="match status" value="1"/>
</dbReference>
<dbReference type="InterPro" id="IPR003593">
    <property type="entry name" value="AAA+_ATPase"/>
</dbReference>
<sequence>MIELRSLRKVFSGTVALEEIDLSVPAGEIHGIVGRSGAGKSTLIRCLTGLDSPTSGTVAIDGVDLTDQSGSGLRQARRSIGMVFQHVNLLDSRTALHNVAHPLQIAGVSKSERLSKARELLEIVGLGDRVDNYPAQLSGGQKQRVGIARALAAEPKVLLCDEPTSALDATTTDQILGLIRSLRDRLGITVLIITHEMSVIREICDSVTLLADGRVAKTGTLAEVISEPGSDLSKDLVPLPPITLDEADTALVEVSLAGTSLPKVLTSAQSVGVGAEAILAGAVETIEGRQVGRIRFTVAGPAQSQELIAALDADGIYAEEAA</sequence>
<comment type="subunit">
    <text evidence="10">Homodimer. Forms a membrane-associated complex with FtsX.</text>
</comment>
<dbReference type="EMBL" id="CP158281">
    <property type="protein sequence ID" value="XBV88430.1"/>
    <property type="molecule type" value="Genomic_DNA"/>
</dbReference>
<accession>A0AAU7UIM2</accession>
<evidence type="ECO:0000256" key="4">
    <source>
        <dbReference type="ARBA" id="ARBA00022741"/>
    </source>
</evidence>
<reference evidence="12" key="1">
    <citation type="submission" date="2024-06" db="EMBL/GenBank/DDBJ databases">
        <title>Brevibacterium koreense sp. nov., isolated from jogae-jeotgal, a Korean fermented seafood.</title>
        <authorList>
            <person name="Whon T.W."/>
            <person name="Nam S."/>
            <person name="Kim Y."/>
        </authorList>
    </citation>
    <scope>NUCLEOTIDE SEQUENCE</scope>
    <source>
        <strain evidence="12">CBA3109</strain>
    </source>
</reference>
<protein>
    <submittedName>
        <fullName evidence="12">Methionine ABC transporter ATP-binding protein</fullName>
    </submittedName>
</protein>
<keyword evidence="3" id="KW-1003">Cell membrane</keyword>
<keyword evidence="7" id="KW-0029">Amino-acid transport</keyword>
<dbReference type="GO" id="GO:0005886">
    <property type="term" value="C:plasma membrane"/>
    <property type="evidence" value="ECO:0007669"/>
    <property type="project" value="UniProtKB-ARBA"/>
</dbReference>
<evidence type="ECO:0000256" key="2">
    <source>
        <dbReference type="ARBA" id="ARBA00022448"/>
    </source>
</evidence>
<evidence type="ECO:0000313" key="12">
    <source>
        <dbReference type="EMBL" id="XBV88430.1"/>
    </source>
</evidence>
<evidence type="ECO:0000256" key="6">
    <source>
        <dbReference type="ARBA" id="ARBA00022967"/>
    </source>
</evidence>
<dbReference type="InterPro" id="IPR003439">
    <property type="entry name" value="ABC_transporter-like_ATP-bd"/>
</dbReference>
<dbReference type="InterPro" id="IPR050086">
    <property type="entry name" value="MetN_ABC_transporter-like"/>
</dbReference>
<evidence type="ECO:0000256" key="1">
    <source>
        <dbReference type="ARBA" id="ARBA00005417"/>
    </source>
</evidence>
<evidence type="ECO:0000256" key="7">
    <source>
        <dbReference type="ARBA" id="ARBA00022970"/>
    </source>
</evidence>
<dbReference type="GO" id="GO:0006865">
    <property type="term" value="P:amino acid transport"/>
    <property type="evidence" value="ECO:0007669"/>
    <property type="project" value="UniProtKB-KW"/>
</dbReference>